<reference evidence="2" key="3">
    <citation type="submission" date="2015-06" db="UniProtKB">
        <authorList>
            <consortium name="EnsemblMetazoa"/>
        </authorList>
    </citation>
    <scope>IDENTIFICATION</scope>
</reference>
<dbReference type="SUPFAM" id="SSF55770">
    <property type="entry name" value="Profilin (actin-binding protein)"/>
    <property type="match status" value="1"/>
</dbReference>
<dbReference type="InterPro" id="IPR036140">
    <property type="entry name" value="PFN_sf"/>
</dbReference>
<evidence type="ECO:0000313" key="1">
    <source>
        <dbReference type="EMBL" id="ELU18527.1"/>
    </source>
</evidence>
<dbReference type="OrthoDB" id="6041764at2759"/>
<accession>R7VIZ0</accession>
<name>R7VIZ0_CAPTE</name>
<dbReference type="EMBL" id="AMQN01003780">
    <property type="status" value="NOT_ANNOTATED_CDS"/>
    <property type="molecule type" value="Genomic_DNA"/>
</dbReference>
<protein>
    <recommendedName>
        <fullName evidence="4">Profilin</fullName>
    </recommendedName>
</protein>
<sequence length="270" mass="30299">MAERTILVQTFGWDVKMIQDHVIVAKGRFFQCIGSLVSYDCLVLTYKFVCMVAEWGGGGATRFTDILLQKDDVQHRLDMSISQFLSIINSGRERWPMFRVRGGLEDDEKHEEKVKAINQVSPISVFAMLGLLTSSMPVLPAASSQKSCWGFWVDHILKQKQLGFRKAALLNASTGAVVASSGFSLSDKDVANLKDCSVERTRDSLKFDGKTYIIKEEADGQVVAFNGRSYLIVSRSRTMYVIAVCQSRKKNVEAASWVKHLRDRLVAKNF</sequence>
<keyword evidence="3" id="KW-1185">Reference proteome</keyword>
<dbReference type="Pfam" id="PF00235">
    <property type="entry name" value="Profilin"/>
    <property type="match status" value="1"/>
</dbReference>
<dbReference type="HOGENOM" id="CLU_1031504_0_0_1"/>
<dbReference type="EMBL" id="KB291874">
    <property type="protein sequence ID" value="ELU18527.1"/>
    <property type="molecule type" value="Genomic_DNA"/>
</dbReference>
<gene>
    <name evidence="1" type="ORF">CAPTEDRAFT_188369</name>
</gene>
<reference evidence="3" key="1">
    <citation type="submission" date="2012-12" db="EMBL/GenBank/DDBJ databases">
        <authorList>
            <person name="Hellsten U."/>
            <person name="Grimwood J."/>
            <person name="Chapman J.A."/>
            <person name="Shapiro H."/>
            <person name="Aerts A."/>
            <person name="Otillar R.P."/>
            <person name="Terry A.Y."/>
            <person name="Boore J.L."/>
            <person name="Simakov O."/>
            <person name="Marletaz F."/>
            <person name="Cho S.-J."/>
            <person name="Edsinger-Gonzales E."/>
            <person name="Havlak P."/>
            <person name="Kuo D.-H."/>
            <person name="Larsson T."/>
            <person name="Lv J."/>
            <person name="Arendt D."/>
            <person name="Savage R."/>
            <person name="Osoegawa K."/>
            <person name="de Jong P."/>
            <person name="Lindberg D.R."/>
            <person name="Seaver E.C."/>
            <person name="Weisblat D.A."/>
            <person name="Putnam N.H."/>
            <person name="Grigoriev I.V."/>
            <person name="Rokhsar D.S."/>
        </authorList>
    </citation>
    <scope>NUCLEOTIDE SEQUENCE</scope>
    <source>
        <strain evidence="3">I ESC-2004</strain>
    </source>
</reference>
<reference evidence="1 3" key="2">
    <citation type="journal article" date="2013" name="Nature">
        <title>Insights into bilaterian evolution from three spiralian genomes.</title>
        <authorList>
            <person name="Simakov O."/>
            <person name="Marletaz F."/>
            <person name="Cho S.J."/>
            <person name="Edsinger-Gonzales E."/>
            <person name="Havlak P."/>
            <person name="Hellsten U."/>
            <person name="Kuo D.H."/>
            <person name="Larsson T."/>
            <person name="Lv J."/>
            <person name="Arendt D."/>
            <person name="Savage R."/>
            <person name="Osoegawa K."/>
            <person name="de Jong P."/>
            <person name="Grimwood J."/>
            <person name="Chapman J.A."/>
            <person name="Shapiro H."/>
            <person name="Aerts A."/>
            <person name="Otillar R.P."/>
            <person name="Terry A.Y."/>
            <person name="Boore J.L."/>
            <person name="Grigoriev I.V."/>
            <person name="Lindberg D.R."/>
            <person name="Seaver E.C."/>
            <person name="Weisblat D.A."/>
            <person name="Putnam N.H."/>
            <person name="Rokhsar D.S."/>
        </authorList>
    </citation>
    <scope>NUCLEOTIDE SEQUENCE</scope>
    <source>
        <strain evidence="1 3">I ESC-2004</strain>
    </source>
</reference>
<evidence type="ECO:0000313" key="3">
    <source>
        <dbReference type="Proteomes" id="UP000014760"/>
    </source>
</evidence>
<evidence type="ECO:0000313" key="2">
    <source>
        <dbReference type="EnsemblMetazoa" id="CapteP188369"/>
    </source>
</evidence>
<dbReference type="Gene3D" id="3.30.450.30">
    <property type="entry name" value="Dynein light chain 2a, cytoplasmic"/>
    <property type="match status" value="1"/>
</dbReference>
<evidence type="ECO:0008006" key="4">
    <source>
        <dbReference type="Google" id="ProtNLM"/>
    </source>
</evidence>
<proteinExistence type="predicted"/>
<dbReference type="InterPro" id="IPR048278">
    <property type="entry name" value="PFN"/>
</dbReference>
<dbReference type="GO" id="GO:0003779">
    <property type="term" value="F:actin binding"/>
    <property type="evidence" value="ECO:0007669"/>
    <property type="project" value="InterPro"/>
</dbReference>
<dbReference type="Proteomes" id="UP000014760">
    <property type="component" value="Unassembled WGS sequence"/>
</dbReference>
<dbReference type="AlphaFoldDB" id="R7VIZ0"/>
<organism evidence="1">
    <name type="scientific">Capitella teleta</name>
    <name type="common">Polychaete worm</name>
    <dbReference type="NCBI Taxonomy" id="283909"/>
    <lineage>
        <taxon>Eukaryota</taxon>
        <taxon>Metazoa</taxon>
        <taxon>Spiralia</taxon>
        <taxon>Lophotrochozoa</taxon>
        <taxon>Annelida</taxon>
        <taxon>Polychaeta</taxon>
        <taxon>Sedentaria</taxon>
        <taxon>Scolecida</taxon>
        <taxon>Capitellidae</taxon>
        <taxon>Capitella</taxon>
    </lineage>
</organism>
<dbReference type="EnsemblMetazoa" id="CapteT188369">
    <property type="protein sequence ID" value="CapteP188369"/>
    <property type="gene ID" value="CapteG188369"/>
</dbReference>